<comment type="caution">
    <text evidence="1">The sequence shown here is derived from an EMBL/GenBank/DDBJ whole genome shotgun (WGS) entry which is preliminary data.</text>
</comment>
<dbReference type="EMBL" id="JANIGP010000027">
    <property type="protein sequence ID" value="MCY0111414.1"/>
    <property type="molecule type" value="Genomic_DNA"/>
</dbReference>
<accession>A0ABT3Z0W9</accession>
<keyword evidence="2" id="KW-1185">Reference proteome</keyword>
<gene>
    <name evidence="1" type="ORF">NQF78_24185</name>
</gene>
<dbReference type="PANTHER" id="PTHR32305:SF15">
    <property type="entry name" value="PROTEIN RHSA-RELATED"/>
    <property type="match status" value="1"/>
</dbReference>
<evidence type="ECO:0000313" key="2">
    <source>
        <dbReference type="Proteomes" id="UP001207830"/>
    </source>
</evidence>
<sequence>MSMHSKTPRLSANDPRGLSVRAVDYWRDVEGTSAQTRINRTGFNAAGHAVEQWDPRLWLLQMSDPLAPANLTMVYTLNGQVLHSDSVDAGTQVVLQGLGDEVLLSWDSRGTLREVEHDLLLRPVAVFEAGAGEPRRCAERFIYGEPGVGELHNQCGQLIRHDDPLGSLLFDAYALGGQCLQNTRHFTLEPVNPDWPEPINQREQLLEPGEGATTGWRFGALGHVLEQVDACGNRQGFELTIAGRLRAIHVQLQARAGLTTLVSDIRYNADGLVVQEVAGNGVLTTLSYRPEDGRLLQRKASRATGEVVQHWVYAYDLTGNVLSIEDKALPVRYFANQRIDPVSRFYYDSLYQICAATGWEAGAASAGPAAIANYTQNYRYDAGGNLLELTHVGAQNHGHQLQAARYSNRCLPWRHGVPPDEAQIAAAFDARGNLRMLDQGRLVHWNGRNQLDSVAIVQRESAADDREVYLYDGNAQRGRKIRWLQTNARRVVAQVRYLPALELRTDSGTGEVLQVITVQTGLNHVRILHWDTAPPSGANDHCRYSFSDHLGSMGLELDASAAVVSREHFYPFGATAWSEEVQVSYRTVRYCAKERDATGLYYYGYRYYLSWLQRWLNPDPAGAIDGHNRYRAMRNNPLVYGDSDGRNPNTLEKKPHDRTYHDMGKQKLVNPVQAAGMQPVRNYFADNPDPRVQDYRREIPVELARLGASSDSLLNTHQAHVRAAVKTQTSPPSGPVMYHGGEVLSAGISTVFGEKTASQVMGPMSDIFNSPVEDPQVLAARRGAVATTIKFSGKMLMHTANPALQIVGAASVAMSNIMVASEAQTRVQYKQMSAPANVLMSATVDVPRASFQTLRQTFTAPQRAPVPDQTAGLSSFVQQAFNAAFVSSAPDVVQAVDYLDSRDGEARRPSRGSTYG</sequence>
<proteinExistence type="predicted"/>
<evidence type="ECO:0000313" key="1">
    <source>
        <dbReference type="EMBL" id="MCY0111414.1"/>
    </source>
</evidence>
<dbReference type="Gene3D" id="2.180.10.10">
    <property type="entry name" value="RHS repeat-associated core"/>
    <property type="match status" value="1"/>
</dbReference>
<reference evidence="1 2" key="1">
    <citation type="submission" date="2022-07" db="EMBL/GenBank/DDBJ databases">
        <title>Characterization of plant growth promoting rhizobacteria (PGPR) for use as bioinoculants in agriculture.</title>
        <authorList>
            <person name="Hassen A.I."/>
            <person name="Pierneef R."/>
        </authorList>
    </citation>
    <scope>NUCLEOTIDE SEQUENCE [LARGE SCALE GENOMIC DNA]</scope>
    <source>
        <strain evidence="1 2">SARCC-3054</strain>
    </source>
</reference>
<dbReference type="PANTHER" id="PTHR32305">
    <property type="match status" value="1"/>
</dbReference>
<protein>
    <submittedName>
        <fullName evidence="1">RHS repeat protein</fullName>
    </submittedName>
</protein>
<dbReference type="InterPro" id="IPR050708">
    <property type="entry name" value="T6SS_VgrG/RHS"/>
</dbReference>
<dbReference type="Proteomes" id="UP001207830">
    <property type="component" value="Unassembled WGS sequence"/>
</dbReference>
<dbReference type="RefSeq" id="WP_267805417.1">
    <property type="nucleotide sequence ID" value="NZ_JANIGP010000027.1"/>
</dbReference>
<dbReference type="InterPro" id="IPR022385">
    <property type="entry name" value="Rhs_assc_core"/>
</dbReference>
<dbReference type="NCBIfam" id="TIGR03696">
    <property type="entry name" value="Rhs_assc_core"/>
    <property type="match status" value="1"/>
</dbReference>
<organism evidence="1 2">
    <name type="scientific">Pseudomonas monsensis</name>
    <dbReference type="NCBI Taxonomy" id="2745509"/>
    <lineage>
        <taxon>Bacteria</taxon>
        <taxon>Pseudomonadati</taxon>
        <taxon>Pseudomonadota</taxon>
        <taxon>Gammaproteobacteria</taxon>
        <taxon>Pseudomonadales</taxon>
        <taxon>Pseudomonadaceae</taxon>
        <taxon>Pseudomonas</taxon>
    </lineage>
</organism>
<name>A0ABT3Z0W9_9PSED</name>